<reference evidence="1 2" key="1">
    <citation type="submission" date="2019-07" db="EMBL/GenBank/DDBJ databases">
        <title>Whole genome shotgun sequence of Halobacillus faecis NBRC 103569.</title>
        <authorList>
            <person name="Hosoyama A."/>
            <person name="Uohara A."/>
            <person name="Ohji S."/>
            <person name="Ichikawa N."/>
        </authorList>
    </citation>
    <scope>NUCLEOTIDE SEQUENCE [LARGE SCALE GENOMIC DNA]</scope>
    <source>
        <strain evidence="1 2">NBRC 103569</strain>
    </source>
</reference>
<evidence type="ECO:0000313" key="1">
    <source>
        <dbReference type="EMBL" id="GEN55012.1"/>
    </source>
</evidence>
<organism evidence="1 2">
    <name type="scientific">Halobacillus faecis</name>
    <dbReference type="NCBI Taxonomy" id="360184"/>
    <lineage>
        <taxon>Bacteria</taxon>
        <taxon>Bacillati</taxon>
        <taxon>Bacillota</taxon>
        <taxon>Bacilli</taxon>
        <taxon>Bacillales</taxon>
        <taxon>Bacillaceae</taxon>
        <taxon>Halobacillus</taxon>
    </lineage>
</organism>
<sequence length="66" mass="7911">MDLREALQRHTLIEDGAMGTLLYSNGIDRCFEELNISHSEEVLNTPRLCERRWRCHPDQYVWSELY</sequence>
<name>A0A511WYY1_9BACI</name>
<keyword evidence="2" id="KW-1185">Reference proteome</keyword>
<evidence type="ECO:0008006" key="3">
    <source>
        <dbReference type="Google" id="ProtNLM"/>
    </source>
</evidence>
<accession>A0A511WYY1</accession>
<dbReference type="AlphaFoldDB" id="A0A511WYY1"/>
<comment type="caution">
    <text evidence="1">The sequence shown here is derived from an EMBL/GenBank/DDBJ whole genome shotgun (WGS) entry which is preliminary data.</text>
</comment>
<evidence type="ECO:0000313" key="2">
    <source>
        <dbReference type="Proteomes" id="UP000321886"/>
    </source>
</evidence>
<dbReference type="Proteomes" id="UP000321886">
    <property type="component" value="Unassembled WGS sequence"/>
</dbReference>
<gene>
    <name evidence="1" type="ORF">HFA01_32740</name>
</gene>
<dbReference type="SUPFAM" id="SSF82282">
    <property type="entry name" value="Homocysteine S-methyltransferase"/>
    <property type="match status" value="1"/>
</dbReference>
<protein>
    <recommendedName>
        <fullName evidence="3">Hcy-binding domain-containing protein</fullName>
    </recommendedName>
</protein>
<proteinExistence type="predicted"/>
<dbReference type="EMBL" id="BJYD01000029">
    <property type="protein sequence ID" value="GEN55012.1"/>
    <property type="molecule type" value="Genomic_DNA"/>
</dbReference>
<dbReference type="InterPro" id="IPR036589">
    <property type="entry name" value="HCY_dom_sf"/>
</dbReference>